<feature type="compositionally biased region" description="Low complexity" evidence="9">
    <location>
        <begin position="7"/>
        <end position="20"/>
    </location>
</feature>
<dbReference type="GO" id="GO:0019915">
    <property type="term" value="P:lipid storage"/>
    <property type="evidence" value="ECO:0007669"/>
    <property type="project" value="TreeGrafter"/>
</dbReference>
<keyword evidence="5" id="KW-0551">Lipid droplet</keyword>
<comment type="caution">
    <text evidence="11">The sequence shown here is derived from an EMBL/GenBank/DDBJ whole genome shotgun (WGS) entry which is preliminary data.</text>
</comment>
<keyword evidence="6 10" id="KW-0812">Transmembrane</keyword>
<comment type="similarity">
    <text evidence="4">Belongs to the oleosin family.</text>
</comment>
<evidence type="ECO:0008006" key="13">
    <source>
        <dbReference type="Google" id="ProtNLM"/>
    </source>
</evidence>
<keyword evidence="12" id="KW-1185">Reference proteome</keyword>
<sequence length="220" mass="23557">MATEHQGTTTTAGAPRPTRPLAVEPDSNGLNIPLSTKKDDKENKSDTTTDKTTSLESGRGGGGSTTTTTFLRKAQNSCSQILYWNNAAPTSTQLIGFLTLLVSGTVLLFFTGVTITLAILTLVFFAPLVVISSPVWIPVGALLFVLVSGFLMACGCFVAFVAGLSWMYSYFRGMHPPGSDRVEYARNRIVDTAAHVKDCAREYSSGYMQDKTNKDVAPGA</sequence>
<name>A0AAV0MWN7_9ROSI</name>
<dbReference type="PANTHER" id="PTHR33203:SF4">
    <property type="entry name" value="F27J15.22"/>
    <property type="match status" value="1"/>
</dbReference>
<evidence type="ECO:0000256" key="1">
    <source>
        <dbReference type="ARBA" id="ARBA00002582"/>
    </source>
</evidence>
<evidence type="ECO:0000256" key="6">
    <source>
        <dbReference type="ARBA" id="ARBA00022692"/>
    </source>
</evidence>
<evidence type="ECO:0000256" key="2">
    <source>
        <dbReference type="ARBA" id="ARBA00004141"/>
    </source>
</evidence>
<dbReference type="Pfam" id="PF01277">
    <property type="entry name" value="Oleosin"/>
    <property type="match status" value="1"/>
</dbReference>
<dbReference type="AlphaFoldDB" id="A0AAV0MWN7"/>
<evidence type="ECO:0000256" key="5">
    <source>
        <dbReference type="ARBA" id="ARBA00022677"/>
    </source>
</evidence>
<reference evidence="11" key="1">
    <citation type="submission" date="2022-08" db="EMBL/GenBank/DDBJ databases">
        <authorList>
            <person name="Gutierrez-Valencia J."/>
        </authorList>
    </citation>
    <scope>NUCLEOTIDE SEQUENCE</scope>
</reference>
<dbReference type="GO" id="GO:0009791">
    <property type="term" value="P:post-embryonic development"/>
    <property type="evidence" value="ECO:0007669"/>
    <property type="project" value="UniProtKB-ARBA"/>
</dbReference>
<evidence type="ECO:0000256" key="3">
    <source>
        <dbReference type="ARBA" id="ARBA00004502"/>
    </source>
</evidence>
<dbReference type="GO" id="GO:0048608">
    <property type="term" value="P:reproductive structure development"/>
    <property type="evidence" value="ECO:0007669"/>
    <property type="project" value="UniProtKB-ARBA"/>
</dbReference>
<evidence type="ECO:0000313" key="11">
    <source>
        <dbReference type="EMBL" id="CAI0450697.1"/>
    </source>
</evidence>
<evidence type="ECO:0000313" key="12">
    <source>
        <dbReference type="Proteomes" id="UP001154282"/>
    </source>
</evidence>
<feature type="region of interest" description="Disordered" evidence="9">
    <location>
        <begin position="1"/>
        <end position="66"/>
    </location>
</feature>
<dbReference type="InterPro" id="IPR000136">
    <property type="entry name" value="Oleosin"/>
</dbReference>
<evidence type="ECO:0000256" key="8">
    <source>
        <dbReference type="ARBA" id="ARBA00023136"/>
    </source>
</evidence>
<dbReference type="Proteomes" id="UP001154282">
    <property type="component" value="Unassembled WGS sequence"/>
</dbReference>
<comment type="subcellular location">
    <subcellularLocation>
        <location evidence="3">Lipid droplet</location>
    </subcellularLocation>
    <subcellularLocation>
        <location evidence="2">Membrane</location>
        <topology evidence="2">Multi-pass membrane protein</topology>
    </subcellularLocation>
</comment>
<feature type="transmembrane region" description="Helical" evidence="10">
    <location>
        <begin position="92"/>
        <end position="110"/>
    </location>
</feature>
<evidence type="ECO:0000256" key="10">
    <source>
        <dbReference type="SAM" id="Phobius"/>
    </source>
</evidence>
<dbReference type="EMBL" id="CAMGYJ010000007">
    <property type="protein sequence ID" value="CAI0450697.1"/>
    <property type="molecule type" value="Genomic_DNA"/>
</dbReference>
<dbReference type="GO" id="GO:0016020">
    <property type="term" value="C:membrane"/>
    <property type="evidence" value="ECO:0007669"/>
    <property type="project" value="UniProtKB-SubCell"/>
</dbReference>
<comment type="function">
    <text evidence="1">May have a structural role to stabilize the lipid body during desiccation of the seed by preventing coalescence of the oil. Probably interacts with both lipid and phospholipid moieties of lipid bodies. May also provide recognition signals for specific lipase anchorage in lipolysis during seedling growth.</text>
</comment>
<keyword evidence="7 10" id="KW-1133">Transmembrane helix</keyword>
<proteinExistence type="inferred from homology"/>
<feature type="compositionally biased region" description="Basic and acidic residues" evidence="9">
    <location>
        <begin position="36"/>
        <end position="49"/>
    </location>
</feature>
<keyword evidence="8 10" id="KW-0472">Membrane</keyword>
<feature type="transmembrane region" description="Helical" evidence="10">
    <location>
        <begin position="143"/>
        <end position="171"/>
    </location>
</feature>
<evidence type="ECO:0000256" key="9">
    <source>
        <dbReference type="SAM" id="MobiDB-lite"/>
    </source>
</evidence>
<dbReference type="PANTHER" id="PTHR33203">
    <property type="entry name" value="OLEOSIN"/>
    <property type="match status" value="1"/>
</dbReference>
<organism evidence="11 12">
    <name type="scientific">Linum tenue</name>
    <dbReference type="NCBI Taxonomy" id="586396"/>
    <lineage>
        <taxon>Eukaryota</taxon>
        <taxon>Viridiplantae</taxon>
        <taxon>Streptophyta</taxon>
        <taxon>Embryophyta</taxon>
        <taxon>Tracheophyta</taxon>
        <taxon>Spermatophyta</taxon>
        <taxon>Magnoliopsida</taxon>
        <taxon>eudicotyledons</taxon>
        <taxon>Gunneridae</taxon>
        <taxon>Pentapetalae</taxon>
        <taxon>rosids</taxon>
        <taxon>fabids</taxon>
        <taxon>Malpighiales</taxon>
        <taxon>Linaceae</taxon>
        <taxon>Linum</taxon>
    </lineage>
</organism>
<evidence type="ECO:0000256" key="7">
    <source>
        <dbReference type="ARBA" id="ARBA00022989"/>
    </source>
</evidence>
<evidence type="ECO:0000256" key="4">
    <source>
        <dbReference type="ARBA" id="ARBA00010858"/>
    </source>
</evidence>
<protein>
    <recommendedName>
        <fullName evidence="13">Oleosin</fullName>
    </recommendedName>
</protein>
<gene>
    <name evidence="11" type="ORF">LITE_LOCUS30606</name>
</gene>
<accession>A0AAV0MWN7</accession>
<dbReference type="GO" id="GO:0012511">
    <property type="term" value="C:monolayer-surrounded lipid storage body"/>
    <property type="evidence" value="ECO:0007669"/>
    <property type="project" value="InterPro"/>
</dbReference>